<evidence type="ECO:0000313" key="1">
    <source>
        <dbReference type="EMBL" id="MBW72390.1"/>
    </source>
</evidence>
<dbReference type="AlphaFoldDB" id="A0A2M4D498"/>
<organism evidence="1">
    <name type="scientific">Anopheles darlingi</name>
    <name type="common">Mosquito</name>
    <dbReference type="NCBI Taxonomy" id="43151"/>
    <lineage>
        <taxon>Eukaryota</taxon>
        <taxon>Metazoa</taxon>
        <taxon>Ecdysozoa</taxon>
        <taxon>Arthropoda</taxon>
        <taxon>Hexapoda</taxon>
        <taxon>Insecta</taxon>
        <taxon>Pterygota</taxon>
        <taxon>Neoptera</taxon>
        <taxon>Endopterygota</taxon>
        <taxon>Diptera</taxon>
        <taxon>Nematocera</taxon>
        <taxon>Culicoidea</taxon>
        <taxon>Culicidae</taxon>
        <taxon>Anophelinae</taxon>
        <taxon>Anopheles</taxon>
    </lineage>
</organism>
<name>A0A2M4D498_ANODA</name>
<dbReference type="EMBL" id="GGFL01008212">
    <property type="protein sequence ID" value="MBW72390.1"/>
    <property type="molecule type" value="Transcribed_RNA"/>
</dbReference>
<protein>
    <submittedName>
        <fullName evidence="1">Putative secreted protein</fullName>
    </submittedName>
</protein>
<accession>A0A2M4D498</accession>
<dbReference type="PROSITE" id="PS51257">
    <property type="entry name" value="PROKAR_LIPOPROTEIN"/>
    <property type="match status" value="1"/>
</dbReference>
<proteinExistence type="predicted"/>
<reference evidence="1" key="1">
    <citation type="submission" date="2018-01" db="EMBL/GenBank/DDBJ databases">
        <title>An insight into the sialome of Amazonian anophelines.</title>
        <authorList>
            <person name="Ribeiro J.M."/>
            <person name="Scarpassa V."/>
            <person name="Calvo E."/>
        </authorList>
    </citation>
    <scope>NUCLEOTIDE SEQUENCE</scope>
</reference>
<sequence>MVDRSFKCFIIFYLPLVVGCFDLQKFDRGSGFIILSILSVICHMIHPLAGVRSSPPIPSQIGDLWHIEIRASNRVPNFTKKLIPSSGLYPCNYVDIAVPSNFVLLLMLLNRNPIFKLL</sequence>